<dbReference type="eggNOG" id="COG1520">
    <property type="taxonomic scope" value="Bacteria"/>
</dbReference>
<dbReference type="Gene3D" id="2.120.10.30">
    <property type="entry name" value="TolB, C-terminal domain"/>
    <property type="match status" value="1"/>
</dbReference>
<keyword evidence="4" id="KW-1185">Reference proteome</keyword>
<dbReference type="STRING" id="857293.CAAU_2428"/>
<dbReference type="InterPro" id="IPR053369">
    <property type="entry name" value="SrfA-induced_signal"/>
</dbReference>
<organism evidence="3 4">
    <name type="scientific">Caloramator australicus RC3</name>
    <dbReference type="NCBI Taxonomy" id="857293"/>
    <lineage>
        <taxon>Bacteria</taxon>
        <taxon>Bacillati</taxon>
        <taxon>Bacillota</taxon>
        <taxon>Clostridia</taxon>
        <taxon>Eubacteriales</taxon>
        <taxon>Clostridiaceae</taxon>
        <taxon>Caloramator</taxon>
    </lineage>
</organism>
<proteinExistence type="predicted"/>
<dbReference type="InterPro" id="IPR011042">
    <property type="entry name" value="6-blade_b-propeller_TolB-like"/>
</dbReference>
<dbReference type="PANTHER" id="PTHR32256:SF17">
    <property type="entry name" value="EGF-LIKE DOMAIN-CONTAINING PROTEIN"/>
    <property type="match status" value="1"/>
</dbReference>
<dbReference type="RefSeq" id="WP_008909758.1">
    <property type="nucleotide sequence ID" value="NZ_CAKP01000129.1"/>
</dbReference>
<reference evidence="3 4" key="1">
    <citation type="journal article" date="2011" name="J. Bacteriol.">
        <title>Draft genome sequence of Caloramator australicus strain RC3T, a thermoanaerobe from the Great Artesian Basin of Australia.</title>
        <authorList>
            <person name="Ogg C.D."/>
            <person name="Patel B.K.C."/>
        </authorList>
    </citation>
    <scope>NUCLEOTIDE SEQUENCE [LARGE SCALE GENOMIC DNA]</scope>
    <source>
        <strain evidence="3 4">RC3</strain>
    </source>
</reference>
<dbReference type="SUPFAM" id="SSF63825">
    <property type="entry name" value="YWTD domain"/>
    <property type="match status" value="1"/>
</dbReference>
<evidence type="ECO:0000313" key="4">
    <source>
        <dbReference type="Proteomes" id="UP000007652"/>
    </source>
</evidence>
<dbReference type="InterPro" id="IPR011081">
    <property type="entry name" value="Big_4"/>
</dbReference>
<feature type="domain" description="Prolow-density lipoprotein receptor-related protein 1-like beta-propeller" evidence="2">
    <location>
        <begin position="239"/>
        <end position="526"/>
    </location>
</feature>
<protein>
    <submittedName>
        <fullName evidence="3">Hypothetical secreted protein</fullName>
    </submittedName>
</protein>
<dbReference type="EMBL" id="CAKP01000129">
    <property type="protein sequence ID" value="CCJ34511.1"/>
    <property type="molecule type" value="Genomic_DNA"/>
</dbReference>
<accession>I7KWG9</accession>
<dbReference type="OrthoDB" id="1676127at2"/>
<comment type="caution">
    <text evidence="3">The sequence shown here is derived from an EMBL/GenBank/DDBJ whole genome shotgun (WGS) entry which is preliminary data.</text>
</comment>
<evidence type="ECO:0000259" key="2">
    <source>
        <dbReference type="Pfam" id="PF16472"/>
    </source>
</evidence>
<gene>
    <name evidence="3" type="ORF">CAAU_2428</name>
</gene>
<dbReference type="Pfam" id="PF07532">
    <property type="entry name" value="Big_4"/>
    <property type="match status" value="1"/>
</dbReference>
<sequence>MRRFVAFILTVIMIIGMLPKMAFAAKAVNLPKNSIIIADRIYTSSYVSKFPQEVNQFQSLQGNENKIFSIDAQGNITDKDGRAATEEQIMLICGRKLTLYSDSPDDQGKVYIADGSGIFREYKPGSTKYGYITINTSFSAAGSGYNLVSVVIKEIVGVPNSYYFVVSDSSTIDPSVKRATNESFTLITNRDDFYINLYSASGDLVGQGEIKDVSSSVTGLPVLINLKTYSLGNIPTRVAGNISNLGLAATDGEFLYYVNLADGGKIYKKNIYGVEEYPIVEDNARYINVVDDWIYYSNISDGGKIYKVNVDGTGRKKINDVLSSYVNVVGDYIYYSNSKDKNRIYKLSKFNTNASYSGQRLTYDSAAYIVVDGDRNKIYYSNTSDARRLYSIDLNGNNRTKFLTVSSQTSPGVRYLSLTNDGIVYATGLDGKLYKTISYNRISPVYFTTEVQVKSKGGTITKSVEDKLSVINAVTNNDIFYSSYVDGRKIYKLGVSSGTKIIDDLATAINIAGDYIFYLKSGKLYRYKLGSPEGTKPEAIAKIKYADKIVKIDDLDPVEITDLKNIELPDKVTAIMSDGDIRELLVNWDMSKYSVKDGVYTFSGKVVGYGTKVSGKAVMYSAPINMNNVVVTNNEGSKADSIVIKGLALGDEVYVYDENDMTKPLGKAKADKTGQAVISKIDLNQEGGVIKVAVKRAGRALSKFTDVAYSSEAPVVVKVEYTEYNNKKVYKVTYKGINDKIGYRLYNADNSIVKDYTASPITATPEGSGLFSFEIERSVFEGYATDKLLKLAYYDANKGYLDPSKPYIMIAQAKPNVSYDFTSGRFVGFSSFIECSLNGIDWMSSDEMLSQASMLTGKTYILARYKAMSNKMPGQIAYVALVPMPQVVIKAGGEIILDSKDYTTFIIDDITGTLTARYIGNADITVDIKDVPSGINASYVLTKGATQVSAGSVDNSAIESTIQKNSNNTGEYKLVVTLNQGGTEIAKQTIKFRLFGENIAPPQPYLAGILGKTINGVTTGYKVKVMVPFTDSTVSAVGTIRLKDSISGQYGNSKPYNFVLNNGVWEGEEVANVEGEYEVSIRYENYAMKPSTFTASKEIRFTIDTSKVYKVYLYDGYLRKIGLDVIEGLVYPYGDATYSFVGYTDLYSFGVEGRSITGFEWLDDENDTTINDPDAQYGFYVKYRFIDDNTWSSIKQGERINYRNNRTVEKYRIKVTVINFKNGYKEDFEYEFEISNQ</sequence>
<evidence type="ECO:0000313" key="3">
    <source>
        <dbReference type="EMBL" id="CCJ34511.1"/>
    </source>
</evidence>
<dbReference type="Pfam" id="PF16472">
    <property type="entry name" value="DUF5050"/>
    <property type="match status" value="1"/>
</dbReference>
<dbReference type="AlphaFoldDB" id="I7KWG9"/>
<evidence type="ECO:0000259" key="1">
    <source>
        <dbReference type="Pfam" id="PF07532"/>
    </source>
</evidence>
<name>I7KWG9_9CLOT</name>
<dbReference type="InterPro" id="IPR032485">
    <property type="entry name" value="LRP1-like_beta_prop"/>
</dbReference>
<dbReference type="PANTHER" id="PTHR32256">
    <property type="match status" value="1"/>
</dbReference>
<dbReference type="Proteomes" id="UP000007652">
    <property type="component" value="Unassembled WGS sequence"/>
</dbReference>
<feature type="domain" description="Bacterial Ig-like" evidence="1">
    <location>
        <begin position="559"/>
        <end position="609"/>
    </location>
</feature>